<sequence>MRKLSEAAGRGGDALVSGGQRNPHMLCTARAVELAGRHQDAARGQPRMLSRHGSPRVAHK</sequence>
<comment type="caution">
    <text evidence="2">The sequence shown here is derived from an EMBL/GenBank/DDBJ whole genome shotgun (WGS) entry which is preliminary data.</text>
</comment>
<feature type="region of interest" description="Disordered" evidence="1">
    <location>
        <begin position="1"/>
        <end position="22"/>
    </location>
</feature>
<evidence type="ECO:0000256" key="1">
    <source>
        <dbReference type="SAM" id="MobiDB-lite"/>
    </source>
</evidence>
<proteinExistence type="predicted"/>
<reference evidence="2 3" key="1">
    <citation type="journal article" date="2019" name="Emerg. Microbes Infect.">
        <title>Comprehensive subspecies identification of 175 nontuberculous mycobacteria species based on 7547 genomic profiles.</title>
        <authorList>
            <person name="Matsumoto Y."/>
            <person name="Kinjo T."/>
            <person name="Motooka D."/>
            <person name="Nabeya D."/>
            <person name="Jung N."/>
            <person name="Uechi K."/>
            <person name="Horii T."/>
            <person name="Iida T."/>
            <person name="Fujita J."/>
            <person name="Nakamura S."/>
        </authorList>
    </citation>
    <scope>NUCLEOTIDE SEQUENCE [LARGE SCALE GENOMIC DNA]</scope>
    <source>
        <strain evidence="2 3">JCM 13573</strain>
    </source>
</reference>
<feature type="compositionally biased region" description="Basic residues" evidence="1">
    <location>
        <begin position="49"/>
        <end position="60"/>
    </location>
</feature>
<protein>
    <submittedName>
        <fullName evidence="2">Uncharacterized protein</fullName>
    </submittedName>
</protein>
<evidence type="ECO:0000313" key="2">
    <source>
        <dbReference type="EMBL" id="GFG66630.1"/>
    </source>
</evidence>
<name>A0ABQ1BSC6_9MYCO</name>
<keyword evidence="3" id="KW-1185">Reference proteome</keyword>
<feature type="region of interest" description="Disordered" evidence="1">
    <location>
        <begin position="36"/>
        <end position="60"/>
    </location>
</feature>
<accession>A0ABQ1BSC6</accession>
<evidence type="ECO:0000313" key="3">
    <source>
        <dbReference type="Proteomes" id="UP000465306"/>
    </source>
</evidence>
<organism evidence="2 3">
    <name type="scientific">Mycobacterium kubicae</name>
    <dbReference type="NCBI Taxonomy" id="120959"/>
    <lineage>
        <taxon>Bacteria</taxon>
        <taxon>Bacillati</taxon>
        <taxon>Actinomycetota</taxon>
        <taxon>Actinomycetes</taxon>
        <taxon>Mycobacteriales</taxon>
        <taxon>Mycobacteriaceae</taxon>
        <taxon>Mycobacterium</taxon>
        <taxon>Mycobacterium simiae complex</taxon>
    </lineage>
</organism>
<dbReference type="Proteomes" id="UP000465306">
    <property type="component" value="Unassembled WGS sequence"/>
</dbReference>
<dbReference type="EMBL" id="BLKU01000005">
    <property type="protein sequence ID" value="GFG66630.1"/>
    <property type="molecule type" value="Genomic_DNA"/>
</dbReference>
<gene>
    <name evidence="2" type="ORF">MKUB_41200</name>
</gene>